<evidence type="ECO:0000313" key="2">
    <source>
        <dbReference type="Proteomes" id="UP000808337"/>
    </source>
</evidence>
<accession>A0A9D7XS52</accession>
<comment type="caution">
    <text evidence="1">The sequence shown here is derived from an EMBL/GenBank/DDBJ whole genome shotgun (WGS) entry which is preliminary data.</text>
</comment>
<organism evidence="1 2">
    <name type="scientific">Candidatus Opimibacter skivensis</name>
    <dbReference type="NCBI Taxonomy" id="2982028"/>
    <lineage>
        <taxon>Bacteria</taxon>
        <taxon>Pseudomonadati</taxon>
        <taxon>Bacteroidota</taxon>
        <taxon>Saprospiria</taxon>
        <taxon>Saprospirales</taxon>
        <taxon>Saprospiraceae</taxon>
        <taxon>Candidatus Opimibacter</taxon>
    </lineage>
</organism>
<dbReference type="AlphaFoldDB" id="A0A9D7XS52"/>
<evidence type="ECO:0000313" key="1">
    <source>
        <dbReference type="EMBL" id="MBK9982123.1"/>
    </source>
</evidence>
<protein>
    <recommendedName>
        <fullName evidence="3">Addiction module component</fullName>
    </recommendedName>
</protein>
<dbReference type="EMBL" id="JADKGY010000001">
    <property type="protein sequence ID" value="MBK9982123.1"/>
    <property type="molecule type" value="Genomic_DNA"/>
</dbReference>
<gene>
    <name evidence="1" type="ORF">IPP15_06800</name>
</gene>
<dbReference type="Proteomes" id="UP000808337">
    <property type="component" value="Unassembled WGS sequence"/>
</dbReference>
<proteinExistence type="predicted"/>
<sequence>MLTKEVVNKQIKELPDEFTLDELIERLLIVEKVNLGLKDIEEGRTVSEAELDKRMQKWFA</sequence>
<evidence type="ECO:0008006" key="3">
    <source>
        <dbReference type="Google" id="ProtNLM"/>
    </source>
</evidence>
<name>A0A9D7XS52_9BACT</name>
<reference evidence="1 2" key="1">
    <citation type="submission" date="2020-10" db="EMBL/GenBank/DDBJ databases">
        <title>Connecting structure to function with the recovery of over 1000 high-quality activated sludge metagenome-assembled genomes encoding full-length rRNA genes using long-read sequencing.</title>
        <authorList>
            <person name="Singleton C.M."/>
            <person name="Petriglieri F."/>
            <person name="Kristensen J.M."/>
            <person name="Kirkegaard R.H."/>
            <person name="Michaelsen T.Y."/>
            <person name="Andersen M.H."/>
            <person name="Karst S.M."/>
            <person name="Dueholm M.S."/>
            <person name="Nielsen P.H."/>
            <person name="Albertsen M."/>
        </authorList>
    </citation>
    <scope>NUCLEOTIDE SEQUENCE [LARGE SCALE GENOMIC DNA]</scope>
    <source>
        <strain evidence="1">Ribe_18-Q3-R11-54_MAXAC.273</strain>
    </source>
</reference>